<comment type="caution">
    <text evidence="2">The sequence shown here is derived from an EMBL/GenBank/DDBJ whole genome shotgun (WGS) entry which is preliminary data.</text>
</comment>
<dbReference type="OrthoDB" id="5978732at2759"/>
<keyword evidence="3" id="KW-1185">Reference proteome</keyword>
<name>A0A6S7J8F3_PARCT</name>
<accession>A0A6S7J8F3</accession>
<reference evidence="2" key="1">
    <citation type="submission" date="2020-04" db="EMBL/GenBank/DDBJ databases">
        <authorList>
            <person name="Alioto T."/>
            <person name="Alioto T."/>
            <person name="Gomez Garrido J."/>
        </authorList>
    </citation>
    <scope>NUCLEOTIDE SEQUENCE</scope>
    <source>
        <strain evidence="2">A484AB</strain>
    </source>
</reference>
<evidence type="ECO:0000256" key="1">
    <source>
        <dbReference type="SAM" id="MobiDB-lite"/>
    </source>
</evidence>
<protein>
    <submittedName>
        <fullName evidence="2">Uncharacterized protein</fullName>
    </submittedName>
</protein>
<organism evidence="2 3">
    <name type="scientific">Paramuricea clavata</name>
    <name type="common">Red gorgonian</name>
    <name type="synonym">Violescent sea-whip</name>
    <dbReference type="NCBI Taxonomy" id="317549"/>
    <lineage>
        <taxon>Eukaryota</taxon>
        <taxon>Metazoa</taxon>
        <taxon>Cnidaria</taxon>
        <taxon>Anthozoa</taxon>
        <taxon>Octocorallia</taxon>
        <taxon>Malacalcyonacea</taxon>
        <taxon>Plexauridae</taxon>
        <taxon>Paramuricea</taxon>
    </lineage>
</organism>
<evidence type="ECO:0000313" key="3">
    <source>
        <dbReference type="Proteomes" id="UP001152795"/>
    </source>
</evidence>
<sequence>MTETLVSLPCISRRSQTQSSEYRSTDRPNTQTRDALSRPSTLGSNETRADENRRECLTSLSALYRSSYKPYQFTHMYGTHYNKNFQGRFARPPQPERQPTARYAPINYSSLKTTYQQEFRDKEPIAKPLILPCSRHRMNKPHPNLTNTWKYPNSFRWIWSGKRPEQSSLGTVEEDEIENRKTKSAGIFTGKTRDIRMHRWCSR</sequence>
<proteinExistence type="predicted"/>
<evidence type="ECO:0000313" key="2">
    <source>
        <dbReference type="EMBL" id="CAB4026284.1"/>
    </source>
</evidence>
<feature type="region of interest" description="Disordered" evidence="1">
    <location>
        <begin position="1"/>
        <end position="53"/>
    </location>
</feature>
<dbReference type="AlphaFoldDB" id="A0A6S7J8F3"/>
<gene>
    <name evidence="2" type="ORF">PACLA_8A075912</name>
</gene>
<feature type="compositionally biased region" description="Polar residues" evidence="1">
    <location>
        <begin position="13"/>
        <end position="46"/>
    </location>
</feature>
<dbReference type="Proteomes" id="UP001152795">
    <property type="component" value="Unassembled WGS sequence"/>
</dbReference>
<dbReference type="EMBL" id="CACRXK020014116">
    <property type="protein sequence ID" value="CAB4026284.1"/>
    <property type="molecule type" value="Genomic_DNA"/>
</dbReference>